<accession>A0A3N2RFG4</accession>
<dbReference type="EMBL" id="RCTY01000036">
    <property type="protein sequence ID" value="ROU06192.1"/>
    <property type="molecule type" value="Genomic_DNA"/>
</dbReference>
<dbReference type="SUPFAM" id="SSF117396">
    <property type="entry name" value="TM1631-like"/>
    <property type="match status" value="1"/>
</dbReference>
<dbReference type="InterPro" id="IPR002763">
    <property type="entry name" value="DUF72"/>
</dbReference>
<dbReference type="PANTHER" id="PTHR30348:SF14">
    <property type="entry name" value="BLR8050 PROTEIN"/>
    <property type="match status" value="1"/>
</dbReference>
<feature type="compositionally biased region" description="Basic and acidic residues" evidence="1">
    <location>
        <begin position="1"/>
        <end position="28"/>
    </location>
</feature>
<protein>
    <submittedName>
        <fullName evidence="2">DUF72 domain-containing protein</fullName>
    </submittedName>
</protein>
<organism evidence="2 3">
    <name type="scientific">Lysobacter enzymogenes</name>
    <dbReference type="NCBI Taxonomy" id="69"/>
    <lineage>
        <taxon>Bacteria</taxon>
        <taxon>Pseudomonadati</taxon>
        <taxon>Pseudomonadota</taxon>
        <taxon>Gammaproteobacteria</taxon>
        <taxon>Lysobacterales</taxon>
        <taxon>Lysobacteraceae</taxon>
        <taxon>Lysobacter</taxon>
    </lineage>
</organism>
<dbReference type="Gene3D" id="3.20.20.410">
    <property type="entry name" value="Protein of unknown function UPF0759"/>
    <property type="match status" value="1"/>
</dbReference>
<proteinExistence type="predicted"/>
<evidence type="ECO:0000256" key="1">
    <source>
        <dbReference type="SAM" id="MobiDB-lite"/>
    </source>
</evidence>
<reference evidence="2 3" key="1">
    <citation type="submission" date="2018-10" db="EMBL/GenBank/DDBJ databases">
        <title>The genome of Lysobacter enzymogenes OH11.</title>
        <authorList>
            <person name="Liu F."/>
            <person name="Zhao Y."/>
            <person name="Qian G."/>
            <person name="Chen Y."/>
            <person name="Xu H."/>
        </authorList>
    </citation>
    <scope>NUCLEOTIDE SEQUENCE [LARGE SCALE GENOMIC DNA]</scope>
    <source>
        <strain evidence="2 3">OH11</strain>
    </source>
</reference>
<feature type="region of interest" description="Disordered" evidence="1">
    <location>
        <begin position="1"/>
        <end position="31"/>
    </location>
</feature>
<sequence>MQIPDSRRPAPHLDEQRDSAERAADRGDAPPASVGRILIGCAGWSLPAAQRARFGAGDSVLAAYATGLDAVEINSSFYRPHRRATYERWAASVPARFRFSVKLPRAITHEAGLHGAGPMLDAFLAQAGGLGDKLGALLVQLPPSLRFDAATTARFFAMLARRSEVPAVCEPRHRSWFQPRAEALLQRYGVQRAGVDPAAPLAAAAEPSPYGRVRYWRWHGSPRIYYSRYPDQRLGALAAALLARAGDGLDRWCVFDNTAAGHAVADALRLRGLCDASIDFGGASAATKEPL</sequence>
<dbReference type="AlphaFoldDB" id="A0A3N2RFG4"/>
<name>A0A3N2RFG4_LYSEN</name>
<gene>
    <name evidence="2" type="ORF">D9T17_14690</name>
</gene>
<dbReference type="Pfam" id="PF01904">
    <property type="entry name" value="DUF72"/>
    <property type="match status" value="1"/>
</dbReference>
<evidence type="ECO:0000313" key="3">
    <source>
        <dbReference type="Proteomes" id="UP000275910"/>
    </source>
</evidence>
<dbReference type="PANTHER" id="PTHR30348">
    <property type="entry name" value="UNCHARACTERIZED PROTEIN YECE"/>
    <property type="match status" value="1"/>
</dbReference>
<dbReference type="Proteomes" id="UP000275910">
    <property type="component" value="Unassembled WGS sequence"/>
</dbReference>
<dbReference type="InterPro" id="IPR036520">
    <property type="entry name" value="UPF0759_sf"/>
</dbReference>
<evidence type="ECO:0000313" key="2">
    <source>
        <dbReference type="EMBL" id="ROU06192.1"/>
    </source>
</evidence>
<comment type="caution">
    <text evidence="2">The sequence shown here is derived from an EMBL/GenBank/DDBJ whole genome shotgun (WGS) entry which is preliminary data.</text>
</comment>